<organism evidence="2 3">
    <name type="scientific">Ichthyophthirius multifiliis</name>
    <name type="common">White spot disease agent</name>
    <name type="synonym">Ich</name>
    <dbReference type="NCBI Taxonomy" id="5932"/>
    <lineage>
        <taxon>Eukaryota</taxon>
        <taxon>Sar</taxon>
        <taxon>Alveolata</taxon>
        <taxon>Ciliophora</taxon>
        <taxon>Intramacronucleata</taxon>
        <taxon>Oligohymenophorea</taxon>
        <taxon>Hymenostomatida</taxon>
        <taxon>Ophryoglenina</taxon>
        <taxon>Ichthyophthirius</taxon>
    </lineage>
</organism>
<dbReference type="Proteomes" id="UP000008983">
    <property type="component" value="Unassembled WGS sequence"/>
</dbReference>
<protein>
    <submittedName>
        <fullName evidence="2">Uncharacterized protein</fullName>
    </submittedName>
</protein>
<gene>
    <name evidence="2" type="ORF">IMG5_121510</name>
</gene>
<evidence type="ECO:0000313" key="2">
    <source>
        <dbReference type="EMBL" id="EGR30905.1"/>
    </source>
</evidence>
<dbReference type="AlphaFoldDB" id="G0QV64"/>
<name>G0QV64_ICHMU</name>
<dbReference type="GeneID" id="14907019"/>
<sequence>MESLKGQIINIVMSQCVLLVGACKNNPKIDPQKMIYQIYLKFFKVKGEKAQRKLSCLKQREEEANKKEEQLQNLQYELIQREALADQQNQELTQKIALLEQKYAQILIQAQNKSKLGLTSQKPPAGFISGINSLTKRSTIIKNEENSENNFEMANNAFQQTINISKNQKNSQLNNNL</sequence>
<keyword evidence="1" id="KW-0175">Coiled coil</keyword>
<dbReference type="InParanoid" id="G0QV64"/>
<reference evidence="2 3" key="1">
    <citation type="submission" date="2011-07" db="EMBL/GenBank/DDBJ databases">
        <authorList>
            <person name="Coyne R."/>
            <person name="Brami D."/>
            <person name="Johnson J."/>
            <person name="Hostetler J."/>
            <person name="Hannick L."/>
            <person name="Clark T."/>
            <person name="Cassidy-Hanley D."/>
            <person name="Inman J."/>
        </authorList>
    </citation>
    <scope>NUCLEOTIDE SEQUENCE [LARGE SCALE GENOMIC DNA]</scope>
    <source>
        <strain evidence="2 3">G5</strain>
    </source>
</reference>
<dbReference type="PROSITE" id="PS51257">
    <property type="entry name" value="PROKAR_LIPOPROTEIN"/>
    <property type="match status" value="1"/>
</dbReference>
<accession>G0QV64</accession>
<proteinExistence type="predicted"/>
<dbReference type="RefSeq" id="XP_004032492.1">
    <property type="nucleotide sequence ID" value="XM_004032444.1"/>
</dbReference>
<evidence type="ECO:0000313" key="3">
    <source>
        <dbReference type="Proteomes" id="UP000008983"/>
    </source>
</evidence>
<keyword evidence="3" id="KW-1185">Reference proteome</keyword>
<feature type="coiled-coil region" evidence="1">
    <location>
        <begin position="47"/>
        <end position="109"/>
    </location>
</feature>
<dbReference type="EMBL" id="GL983932">
    <property type="protein sequence ID" value="EGR30905.1"/>
    <property type="molecule type" value="Genomic_DNA"/>
</dbReference>
<evidence type="ECO:0000256" key="1">
    <source>
        <dbReference type="SAM" id="Coils"/>
    </source>
</evidence>